<proteinExistence type="predicted"/>
<feature type="compositionally biased region" description="Basic and acidic residues" evidence="1">
    <location>
        <begin position="185"/>
        <end position="194"/>
    </location>
</feature>
<evidence type="ECO:0008006" key="5">
    <source>
        <dbReference type="Google" id="ProtNLM"/>
    </source>
</evidence>
<keyword evidence="4" id="KW-1185">Reference proteome</keyword>
<organism evidence="3 4">
    <name type="scientific">Microbacterium bovistercoris</name>
    <dbReference type="NCBI Taxonomy" id="2293570"/>
    <lineage>
        <taxon>Bacteria</taxon>
        <taxon>Bacillati</taxon>
        <taxon>Actinomycetota</taxon>
        <taxon>Actinomycetes</taxon>
        <taxon>Micrococcales</taxon>
        <taxon>Microbacteriaceae</taxon>
        <taxon>Microbacterium</taxon>
    </lineage>
</organism>
<name>A0A371NUU4_9MICO</name>
<keyword evidence="2" id="KW-0472">Membrane</keyword>
<dbReference type="Proteomes" id="UP000262172">
    <property type="component" value="Unassembled WGS sequence"/>
</dbReference>
<dbReference type="InterPro" id="IPR019051">
    <property type="entry name" value="Trp_biosyn_TM_oprn/chp"/>
</dbReference>
<evidence type="ECO:0000256" key="2">
    <source>
        <dbReference type="SAM" id="Phobius"/>
    </source>
</evidence>
<dbReference type="EMBL" id="QUAB01000041">
    <property type="protein sequence ID" value="REJ05495.1"/>
    <property type="molecule type" value="Genomic_DNA"/>
</dbReference>
<evidence type="ECO:0000313" key="3">
    <source>
        <dbReference type="EMBL" id="REJ05495.1"/>
    </source>
</evidence>
<evidence type="ECO:0000313" key="4">
    <source>
        <dbReference type="Proteomes" id="UP000262172"/>
    </source>
</evidence>
<sequence>MSARGRLIAVLGFLLAGGIGVISATQTWLTVTRVDGSEPILVAGSDAVALLAPLSLAVLALGAALSIVGLVLRYIFAALAAAAGVVLIIATVPLVAAPPLTVVAGPVAEKTGLAGDSALHEIVAAITPTAWPVIALCCWFLVLLTAIFAVVTAKGWKSGGRRYRTDDAPHTANQGPLDAVDSWDDLSRGTDPTR</sequence>
<feature type="transmembrane region" description="Helical" evidence="2">
    <location>
        <begin position="75"/>
        <end position="96"/>
    </location>
</feature>
<keyword evidence="2" id="KW-0812">Transmembrane</keyword>
<dbReference type="RefSeq" id="WP_116242118.1">
    <property type="nucleotide sequence ID" value="NZ_QUAB01000041.1"/>
</dbReference>
<dbReference type="Pfam" id="PF09534">
    <property type="entry name" value="Trp_oprn_chp"/>
    <property type="match status" value="1"/>
</dbReference>
<dbReference type="OrthoDB" id="4794414at2"/>
<accession>A0A371NUU4</accession>
<comment type="caution">
    <text evidence="3">The sequence shown here is derived from an EMBL/GenBank/DDBJ whole genome shotgun (WGS) entry which is preliminary data.</text>
</comment>
<dbReference type="AlphaFoldDB" id="A0A371NUU4"/>
<evidence type="ECO:0000256" key="1">
    <source>
        <dbReference type="SAM" id="MobiDB-lite"/>
    </source>
</evidence>
<feature type="transmembrane region" description="Helical" evidence="2">
    <location>
        <begin position="130"/>
        <end position="153"/>
    </location>
</feature>
<feature type="region of interest" description="Disordered" evidence="1">
    <location>
        <begin position="165"/>
        <end position="194"/>
    </location>
</feature>
<reference evidence="3 4" key="1">
    <citation type="submission" date="2018-08" db="EMBL/GenBank/DDBJ databases">
        <title>Isolation, diversity and antifungal activity of Actinobacteria from cow dung.</title>
        <authorList>
            <person name="Ling L."/>
        </authorList>
    </citation>
    <scope>NUCLEOTIDE SEQUENCE [LARGE SCALE GENOMIC DNA]</scope>
    <source>
        <strain evidence="3 4">NEAU-LLE</strain>
    </source>
</reference>
<keyword evidence="2" id="KW-1133">Transmembrane helix</keyword>
<gene>
    <name evidence="3" type="ORF">DY023_09610</name>
</gene>
<feature type="transmembrane region" description="Helical" evidence="2">
    <location>
        <begin position="48"/>
        <end position="68"/>
    </location>
</feature>
<protein>
    <recommendedName>
        <fullName evidence="5">Peptidase</fullName>
    </recommendedName>
</protein>